<comment type="caution">
    <text evidence="5">The sequence shown here is derived from an EMBL/GenBank/DDBJ whole genome shotgun (WGS) entry which is preliminary data.</text>
</comment>
<keyword evidence="2" id="KW-0808">Transferase</keyword>
<dbReference type="InterPro" id="IPR051654">
    <property type="entry name" value="Meroterpenoid_MTases"/>
</dbReference>
<comment type="pathway">
    <text evidence="1">Secondary metabolite biosynthesis.</text>
</comment>
<reference evidence="5 6" key="1">
    <citation type="submission" date="2024-01" db="EMBL/GenBank/DDBJ databases">
        <authorList>
            <person name="Allen C."/>
            <person name="Tagirdzhanova G."/>
        </authorList>
    </citation>
    <scope>NUCLEOTIDE SEQUENCE [LARGE SCALE GENOMIC DNA]</scope>
</reference>
<evidence type="ECO:0008006" key="7">
    <source>
        <dbReference type="Google" id="ProtNLM"/>
    </source>
</evidence>
<dbReference type="Gene3D" id="3.40.50.150">
    <property type="entry name" value="Vaccinia Virus protein VP39"/>
    <property type="match status" value="1"/>
</dbReference>
<evidence type="ECO:0000256" key="2">
    <source>
        <dbReference type="ARBA" id="ARBA00022679"/>
    </source>
</evidence>
<dbReference type="PANTHER" id="PTHR35897:SF1">
    <property type="entry name" value="METHYLTRANSFERASE AUSD"/>
    <property type="match status" value="1"/>
</dbReference>
<name>A0ABP0B5C7_9PEZI</name>
<dbReference type="SUPFAM" id="SSF53335">
    <property type="entry name" value="S-adenosyl-L-methionine-dependent methyltransferases"/>
    <property type="match status" value="1"/>
</dbReference>
<organism evidence="5 6">
    <name type="scientific">Sporothrix curviconia</name>
    <dbReference type="NCBI Taxonomy" id="1260050"/>
    <lineage>
        <taxon>Eukaryota</taxon>
        <taxon>Fungi</taxon>
        <taxon>Dikarya</taxon>
        <taxon>Ascomycota</taxon>
        <taxon>Pezizomycotina</taxon>
        <taxon>Sordariomycetes</taxon>
        <taxon>Sordariomycetidae</taxon>
        <taxon>Ophiostomatales</taxon>
        <taxon>Ophiostomataceae</taxon>
        <taxon>Sporothrix</taxon>
    </lineage>
</organism>
<keyword evidence="6" id="KW-1185">Reference proteome</keyword>
<evidence type="ECO:0000256" key="4">
    <source>
        <dbReference type="ARBA" id="ARBA00038314"/>
    </source>
</evidence>
<dbReference type="InterPro" id="IPR029063">
    <property type="entry name" value="SAM-dependent_MTases_sf"/>
</dbReference>
<dbReference type="EMBL" id="CAWUHB010000009">
    <property type="protein sequence ID" value="CAK7214774.1"/>
    <property type="molecule type" value="Genomic_DNA"/>
</dbReference>
<evidence type="ECO:0000256" key="3">
    <source>
        <dbReference type="ARBA" id="ARBA00022691"/>
    </source>
</evidence>
<proteinExistence type="inferred from homology"/>
<dbReference type="PANTHER" id="PTHR35897">
    <property type="entry name" value="METHYLTRANSFERASE AUSD"/>
    <property type="match status" value="1"/>
</dbReference>
<evidence type="ECO:0000313" key="6">
    <source>
        <dbReference type="Proteomes" id="UP001642405"/>
    </source>
</evidence>
<evidence type="ECO:0000313" key="5">
    <source>
        <dbReference type="EMBL" id="CAK7214774.1"/>
    </source>
</evidence>
<protein>
    <recommendedName>
        <fullName evidence="7">Methyltransferase domain-containing protein</fullName>
    </recommendedName>
</protein>
<accession>A0ABP0B5C7</accession>
<comment type="similarity">
    <text evidence="4">Belongs to the class I-like SAM-binding methyltransferase superfamily.</text>
</comment>
<sequence length="287" mass="31954">MASFAPPRADLATAEKWFESSTTVDGPFRELLEQYSHIPADNVVRHVVDTRNRAWDVHPYPCLGQFRFLELNLSQRGDLYQRLLHELTNKPGSRFLDIGCCLGQDLRKLIYDGAPPRSVAGAELNGAFIDLGYDMFRDRTSTAGQTVIVAANILESPSSSPSSPLYPLVGKFTCIQLGMLLHLFTWEEQIVAFQNTLLLLRGQPGDRIFGQATGHLDGTPTASVGSRATFKHSAASFARLVDAVQGATSTRWRIVTAELDNGLSVFDGKRTWDDPRTRRLVFEIERE</sequence>
<keyword evidence="3" id="KW-0949">S-adenosyl-L-methionine</keyword>
<evidence type="ECO:0000256" key="1">
    <source>
        <dbReference type="ARBA" id="ARBA00005179"/>
    </source>
</evidence>
<dbReference type="Proteomes" id="UP001642405">
    <property type="component" value="Unassembled WGS sequence"/>
</dbReference>
<gene>
    <name evidence="5" type="ORF">SCUCBS95973_002248</name>
</gene>